<sequence>MVTEACVNTLLATGSDDLNANLRLGEAEAEAAAKAAAGSSDYGLVMAEPTEKQKLLPMLHDHSQDCNEDWSHAPTSDSDSMDMELKSSSGECESPAPNSDMDT</sequence>
<name>A0A9W8EBZ8_9FUNG</name>
<feature type="non-terminal residue" evidence="2">
    <location>
        <position position="103"/>
    </location>
</feature>
<reference evidence="2" key="1">
    <citation type="submission" date="2022-07" db="EMBL/GenBank/DDBJ databases">
        <title>Phylogenomic reconstructions and comparative analyses of Kickxellomycotina fungi.</title>
        <authorList>
            <person name="Reynolds N.K."/>
            <person name="Stajich J.E."/>
            <person name="Barry K."/>
            <person name="Grigoriev I.V."/>
            <person name="Crous P."/>
            <person name="Smith M.E."/>
        </authorList>
    </citation>
    <scope>NUCLEOTIDE SEQUENCE</scope>
    <source>
        <strain evidence="2">IMI 214461</strain>
    </source>
</reference>
<evidence type="ECO:0000313" key="3">
    <source>
        <dbReference type="Proteomes" id="UP001150907"/>
    </source>
</evidence>
<keyword evidence="3" id="KW-1185">Reference proteome</keyword>
<comment type="caution">
    <text evidence="2">The sequence shown here is derived from an EMBL/GenBank/DDBJ whole genome shotgun (WGS) entry which is preliminary data.</text>
</comment>
<dbReference type="EMBL" id="JANBQF010001614">
    <property type="protein sequence ID" value="KAJ1996861.1"/>
    <property type="molecule type" value="Genomic_DNA"/>
</dbReference>
<organism evidence="2 3">
    <name type="scientific">Coemansia thaxteri</name>
    <dbReference type="NCBI Taxonomy" id="2663907"/>
    <lineage>
        <taxon>Eukaryota</taxon>
        <taxon>Fungi</taxon>
        <taxon>Fungi incertae sedis</taxon>
        <taxon>Zoopagomycota</taxon>
        <taxon>Kickxellomycotina</taxon>
        <taxon>Kickxellomycetes</taxon>
        <taxon>Kickxellales</taxon>
        <taxon>Kickxellaceae</taxon>
        <taxon>Coemansia</taxon>
    </lineage>
</organism>
<dbReference type="AlphaFoldDB" id="A0A9W8EBZ8"/>
<gene>
    <name evidence="2" type="ORF">H4R26_006037</name>
</gene>
<accession>A0A9W8EBZ8</accession>
<dbReference type="Proteomes" id="UP001150907">
    <property type="component" value="Unassembled WGS sequence"/>
</dbReference>
<evidence type="ECO:0000313" key="2">
    <source>
        <dbReference type="EMBL" id="KAJ1996861.1"/>
    </source>
</evidence>
<feature type="region of interest" description="Disordered" evidence="1">
    <location>
        <begin position="63"/>
        <end position="103"/>
    </location>
</feature>
<evidence type="ECO:0000256" key="1">
    <source>
        <dbReference type="SAM" id="MobiDB-lite"/>
    </source>
</evidence>
<protein>
    <submittedName>
        <fullName evidence="2">Uncharacterized protein</fullName>
    </submittedName>
</protein>
<proteinExistence type="predicted"/>